<feature type="region of interest" description="Disordered" evidence="1">
    <location>
        <begin position="47"/>
        <end position="66"/>
    </location>
</feature>
<comment type="caution">
    <text evidence="2">The sequence shown here is derived from an EMBL/GenBank/DDBJ whole genome shotgun (WGS) entry which is preliminary data.</text>
</comment>
<proteinExistence type="predicted"/>
<name>A0A2J8AG73_9CHLO</name>
<accession>A0A2J8AG73</accession>
<evidence type="ECO:0000313" key="3">
    <source>
        <dbReference type="Proteomes" id="UP000236333"/>
    </source>
</evidence>
<evidence type="ECO:0000256" key="1">
    <source>
        <dbReference type="SAM" id="MobiDB-lite"/>
    </source>
</evidence>
<dbReference type="Proteomes" id="UP000236333">
    <property type="component" value="Unassembled WGS sequence"/>
</dbReference>
<dbReference type="EMBL" id="PGGS01000028">
    <property type="protein sequence ID" value="PNH11521.1"/>
    <property type="molecule type" value="Genomic_DNA"/>
</dbReference>
<protein>
    <submittedName>
        <fullName evidence="2">Uncharacterized protein</fullName>
    </submittedName>
</protein>
<sequence length="66" mass="7099">MSTLLAAQHPGLQVPGPKELLRHRIQERADHFVAACTAEDDVIRAFGRSKRGGGHGGRTFPPGVAR</sequence>
<keyword evidence="3" id="KW-1185">Reference proteome</keyword>
<reference evidence="2 3" key="1">
    <citation type="journal article" date="2017" name="Mol. Biol. Evol.">
        <title>The 4-celled Tetrabaena socialis nuclear genome reveals the essential components for genetic control of cell number at the origin of multicellularity in the volvocine lineage.</title>
        <authorList>
            <person name="Featherston J."/>
            <person name="Arakaki Y."/>
            <person name="Hanschen E.R."/>
            <person name="Ferris P.J."/>
            <person name="Michod R.E."/>
            <person name="Olson B.J.S.C."/>
            <person name="Nozaki H."/>
            <person name="Durand P.M."/>
        </authorList>
    </citation>
    <scope>NUCLEOTIDE SEQUENCE [LARGE SCALE GENOMIC DNA]</scope>
    <source>
        <strain evidence="2 3">NIES-571</strain>
    </source>
</reference>
<gene>
    <name evidence="2" type="ORF">TSOC_001583</name>
</gene>
<evidence type="ECO:0000313" key="2">
    <source>
        <dbReference type="EMBL" id="PNH11521.1"/>
    </source>
</evidence>
<organism evidence="2 3">
    <name type="scientific">Tetrabaena socialis</name>
    <dbReference type="NCBI Taxonomy" id="47790"/>
    <lineage>
        <taxon>Eukaryota</taxon>
        <taxon>Viridiplantae</taxon>
        <taxon>Chlorophyta</taxon>
        <taxon>core chlorophytes</taxon>
        <taxon>Chlorophyceae</taxon>
        <taxon>CS clade</taxon>
        <taxon>Chlamydomonadales</taxon>
        <taxon>Tetrabaenaceae</taxon>
        <taxon>Tetrabaena</taxon>
    </lineage>
</organism>
<dbReference type="AlphaFoldDB" id="A0A2J8AG73"/>